<gene>
    <name evidence="3" type="ORF">WMY93_007941</name>
</gene>
<feature type="transmembrane region" description="Helical" evidence="1">
    <location>
        <begin position="174"/>
        <end position="197"/>
    </location>
</feature>
<dbReference type="GO" id="GO:0043277">
    <property type="term" value="P:apoptotic cell clearance"/>
    <property type="evidence" value="ECO:0007669"/>
    <property type="project" value="TreeGrafter"/>
</dbReference>
<dbReference type="InterPro" id="IPR007110">
    <property type="entry name" value="Ig-like_dom"/>
</dbReference>
<evidence type="ECO:0000259" key="2">
    <source>
        <dbReference type="PROSITE" id="PS50835"/>
    </source>
</evidence>
<dbReference type="GO" id="GO:0060097">
    <property type="term" value="P:cytoskeletal rearrangement involved in phagocytosis, engulfment"/>
    <property type="evidence" value="ECO:0007669"/>
    <property type="project" value="TreeGrafter"/>
</dbReference>
<keyword evidence="1" id="KW-0472">Membrane</keyword>
<proteinExistence type="predicted"/>
<dbReference type="PANTHER" id="PTHR46608">
    <property type="entry name" value="T-CELL IMMUNOGLOBULIN AND MUCIN DOMAIN-CONTAINING PROTEIN 4"/>
    <property type="match status" value="1"/>
</dbReference>
<reference evidence="4" key="1">
    <citation type="submission" date="2024-04" db="EMBL/GenBank/DDBJ databases">
        <title>Salinicola lusitanus LLJ914,a marine bacterium isolated from the Okinawa Trough.</title>
        <authorList>
            <person name="Li J."/>
        </authorList>
    </citation>
    <scope>NUCLEOTIDE SEQUENCE [LARGE SCALE GENOMIC DNA]</scope>
</reference>
<dbReference type="InterPro" id="IPR013783">
    <property type="entry name" value="Ig-like_fold"/>
</dbReference>
<evidence type="ECO:0000256" key="1">
    <source>
        <dbReference type="SAM" id="Phobius"/>
    </source>
</evidence>
<organism evidence="3 4">
    <name type="scientific">Mugilogobius chulae</name>
    <name type="common">yellowstripe goby</name>
    <dbReference type="NCBI Taxonomy" id="88201"/>
    <lineage>
        <taxon>Eukaryota</taxon>
        <taxon>Metazoa</taxon>
        <taxon>Chordata</taxon>
        <taxon>Craniata</taxon>
        <taxon>Vertebrata</taxon>
        <taxon>Euteleostomi</taxon>
        <taxon>Actinopterygii</taxon>
        <taxon>Neopterygii</taxon>
        <taxon>Teleostei</taxon>
        <taxon>Neoteleostei</taxon>
        <taxon>Acanthomorphata</taxon>
        <taxon>Gobiaria</taxon>
        <taxon>Gobiiformes</taxon>
        <taxon>Gobioidei</taxon>
        <taxon>Gobiidae</taxon>
        <taxon>Gobionellinae</taxon>
        <taxon>Mugilogobius</taxon>
    </lineage>
</organism>
<keyword evidence="1" id="KW-0812">Transmembrane</keyword>
<accession>A0AAW0PEG7</accession>
<comment type="caution">
    <text evidence="3">The sequence shown here is derived from an EMBL/GenBank/DDBJ whole genome shotgun (WGS) entry which is preliminary data.</text>
</comment>
<dbReference type="GO" id="GO:0001786">
    <property type="term" value="F:phosphatidylserine binding"/>
    <property type="evidence" value="ECO:0007669"/>
    <property type="project" value="TreeGrafter"/>
</dbReference>
<dbReference type="SMART" id="SM00409">
    <property type="entry name" value="IG"/>
    <property type="match status" value="1"/>
</dbReference>
<dbReference type="EMBL" id="JBBPFD010000005">
    <property type="protein sequence ID" value="KAK7925631.1"/>
    <property type="molecule type" value="Genomic_DNA"/>
</dbReference>
<evidence type="ECO:0000313" key="4">
    <source>
        <dbReference type="Proteomes" id="UP001460270"/>
    </source>
</evidence>
<feature type="domain" description="Ig-like" evidence="2">
    <location>
        <begin position="1"/>
        <end position="101"/>
    </location>
</feature>
<evidence type="ECO:0000313" key="3">
    <source>
        <dbReference type="EMBL" id="KAK7925631.1"/>
    </source>
</evidence>
<dbReference type="InterPro" id="IPR013106">
    <property type="entry name" value="Ig_V-set"/>
</dbReference>
<dbReference type="Pfam" id="PF07686">
    <property type="entry name" value="V-set"/>
    <property type="match status" value="1"/>
</dbReference>
<dbReference type="SUPFAM" id="SSF48726">
    <property type="entry name" value="Immunoglobulin"/>
    <property type="match status" value="1"/>
</dbReference>
<name>A0AAW0PEG7_9GOBI</name>
<keyword evidence="4" id="KW-1185">Reference proteome</keyword>
<dbReference type="PROSITE" id="PS50835">
    <property type="entry name" value="IG_LIKE"/>
    <property type="match status" value="1"/>
</dbReference>
<keyword evidence="1" id="KW-1133">Transmembrane helix</keyword>
<dbReference type="Gene3D" id="2.60.40.10">
    <property type="entry name" value="Immunoglobulins"/>
    <property type="match status" value="1"/>
</dbReference>
<dbReference type="PANTHER" id="PTHR46608:SF3">
    <property type="entry name" value="T-CELL IMMUNOGLOBULIN AND MUCIN DOMAIN-CONTAINING PROTEIN 4"/>
    <property type="match status" value="1"/>
</dbReference>
<protein>
    <recommendedName>
        <fullName evidence="2">Ig-like domain-containing protein</fullName>
    </recommendedName>
</protein>
<dbReference type="InterPro" id="IPR036179">
    <property type="entry name" value="Ig-like_dom_sf"/>
</dbReference>
<dbReference type="AlphaFoldDB" id="A0AAW0PEG7"/>
<sequence>MSFGAAAALVELVEVEQGQNATLRCSYKTQTYGHLNSCWSKGELPSRGMCGSNTIISSDGLRVTHRASHRYVLGGHLSKGDVSLTILNVSAQDTGTYGCRVDFPGWNNDQKHHFLLIVRQAADPTTAAPLNTTSSSALVTSDLHFTSSDLVSSSTDVWTSSSVSRTEEKNSSTVLLMCLFILLFLLTLIIIVIIVIMKKRRLFQKMSENLNSVQFNSTNSTVHLEQRSQSEREENIYS</sequence>
<dbReference type="InterPro" id="IPR003599">
    <property type="entry name" value="Ig_sub"/>
</dbReference>
<dbReference type="Proteomes" id="UP001460270">
    <property type="component" value="Unassembled WGS sequence"/>
</dbReference>